<evidence type="ECO:0000313" key="4">
    <source>
        <dbReference type="EMBL" id="TFK32401.1"/>
    </source>
</evidence>
<dbReference type="Pfam" id="PF23082">
    <property type="entry name" value="Myb_DNA-binding_2"/>
    <property type="match status" value="1"/>
</dbReference>
<dbReference type="EMBL" id="ML213676">
    <property type="protein sequence ID" value="TFK32401.1"/>
    <property type="molecule type" value="Genomic_DNA"/>
</dbReference>
<dbReference type="InterPro" id="IPR009057">
    <property type="entry name" value="Homeodomain-like_sf"/>
</dbReference>
<dbReference type="InterPro" id="IPR017930">
    <property type="entry name" value="Myb_dom"/>
</dbReference>
<feature type="region of interest" description="Disordered" evidence="1">
    <location>
        <begin position="52"/>
        <end position="84"/>
    </location>
</feature>
<dbReference type="STRING" id="68775.A0A5C3LUG5"/>
<dbReference type="InterPro" id="IPR037830">
    <property type="entry name" value="ZZZ3"/>
</dbReference>
<feature type="compositionally biased region" description="Acidic residues" evidence="1">
    <location>
        <begin position="366"/>
        <end position="377"/>
    </location>
</feature>
<dbReference type="CDD" id="cd00167">
    <property type="entry name" value="SANT"/>
    <property type="match status" value="1"/>
</dbReference>
<evidence type="ECO:0000313" key="5">
    <source>
        <dbReference type="Proteomes" id="UP000308652"/>
    </source>
</evidence>
<reference evidence="4 5" key="1">
    <citation type="journal article" date="2019" name="Nat. Ecol. Evol.">
        <title>Megaphylogeny resolves global patterns of mushroom evolution.</title>
        <authorList>
            <person name="Varga T."/>
            <person name="Krizsan K."/>
            <person name="Foldi C."/>
            <person name="Dima B."/>
            <person name="Sanchez-Garcia M."/>
            <person name="Sanchez-Ramirez S."/>
            <person name="Szollosi G.J."/>
            <person name="Szarkandi J.G."/>
            <person name="Papp V."/>
            <person name="Albert L."/>
            <person name="Andreopoulos W."/>
            <person name="Angelini C."/>
            <person name="Antonin V."/>
            <person name="Barry K.W."/>
            <person name="Bougher N.L."/>
            <person name="Buchanan P."/>
            <person name="Buyck B."/>
            <person name="Bense V."/>
            <person name="Catcheside P."/>
            <person name="Chovatia M."/>
            <person name="Cooper J."/>
            <person name="Damon W."/>
            <person name="Desjardin D."/>
            <person name="Finy P."/>
            <person name="Geml J."/>
            <person name="Haridas S."/>
            <person name="Hughes K."/>
            <person name="Justo A."/>
            <person name="Karasinski D."/>
            <person name="Kautmanova I."/>
            <person name="Kiss B."/>
            <person name="Kocsube S."/>
            <person name="Kotiranta H."/>
            <person name="LaButti K.M."/>
            <person name="Lechner B.E."/>
            <person name="Liimatainen K."/>
            <person name="Lipzen A."/>
            <person name="Lukacs Z."/>
            <person name="Mihaltcheva S."/>
            <person name="Morgado L.N."/>
            <person name="Niskanen T."/>
            <person name="Noordeloos M.E."/>
            <person name="Ohm R.A."/>
            <person name="Ortiz-Santana B."/>
            <person name="Ovrebo C."/>
            <person name="Racz N."/>
            <person name="Riley R."/>
            <person name="Savchenko A."/>
            <person name="Shiryaev A."/>
            <person name="Soop K."/>
            <person name="Spirin V."/>
            <person name="Szebenyi C."/>
            <person name="Tomsovsky M."/>
            <person name="Tulloss R.E."/>
            <person name="Uehling J."/>
            <person name="Grigoriev I.V."/>
            <person name="Vagvolgyi C."/>
            <person name="Papp T."/>
            <person name="Martin F.M."/>
            <person name="Miettinen O."/>
            <person name="Hibbett D.S."/>
            <person name="Nagy L.G."/>
        </authorList>
    </citation>
    <scope>NUCLEOTIDE SEQUENCE [LARGE SCALE GENOMIC DNA]</scope>
    <source>
        <strain evidence="4 5">CBS 166.37</strain>
    </source>
</reference>
<evidence type="ECO:0000259" key="3">
    <source>
        <dbReference type="PROSITE" id="PS51294"/>
    </source>
</evidence>
<feature type="domain" description="Myb-like" evidence="2">
    <location>
        <begin position="399"/>
        <end position="454"/>
    </location>
</feature>
<dbReference type="PANTHER" id="PTHR22705">
    <property type="entry name" value="ZINC FINGER, ZZ DOMAIN CONTAINING 3"/>
    <property type="match status" value="1"/>
</dbReference>
<dbReference type="PANTHER" id="PTHR22705:SF0">
    <property type="entry name" value="ZZ-TYPE ZINC FINGER-CONTAINING PROTEIN 3"/>
    <property type="match status" value="1"/>
</dbReference>
<dbReference type="OrthoDB" id="424753at2759"/>
<protein>
    <submittedName>
        <fullName evidence="4">Uncharacterized protein</fullName>
    </submittedName>
</protein>
<organism evidence="4 5">
    <name type="scientific">Crucibulum laeve</name>
    <dbReference type="NCBI Taxonomy" id="68775"/>
    <lineage>
        <taxon>Eukaryota</taxon>
        <taxon>Fungi</taxon>
        <taxon>Dikarya</taxon>
        <taxon>Basidiomycota</taxon>
        <taxon>Agaricomycotina</taxon>
        <taxon>Agaricomycetes</taxon>
        <taxon>Agaricomycetidae</taxon>
        <taxon>Agaricales</taxon>
        <taxon>Agaricineae</taxon>
        <taxon>Nidulariaceae</taxon>
        <taxon>Crucibulum</taxon>
    </lineage>
</organism>
<dbReference type="Proteomes" id="UP000308652">
    <property type="component" value="Unassembled WGS sequence"/>
</dbReference>
<accession>A0A5C3LUG5</accession>
<feature type="domain" description="HTH myb-type" evidence="3">
    <location>
        <begin position="399"/>
        <end position="458"/>
    </location>
</feature>
<evidence type="ECO:0000259" key="2">
    <source>
        <dbReference type="PROSITE" id="PS50090"/>
    </source>
</evidence>
<sequence length="465" mass="51637">MEEQRAQTFEALNQFIETQKTLLARTKADIDHLCRLRGDLVQIQAVSARELTQEISNEDSDENVEEGDESMSMELDEEEKEKGPVDTLMPKMEALLEELSNPSVVSNSSDYELHIPKNIHWGLFEAHDPSPLHTLTLTKQQAYAQRNQPFTSQRWPPSPLQQFVRAARVRIVDPILTSDTLSSLLATLDVLIGDEEDEEEDPEEAAREREREKIRELKKRKIQGSGLHLPSAGLRLGSGFGLGRTKGDGAVFVRYDVEDESGEVDIDLDEVGGGGGGADVPMDVNGEDEEDGEVMLGKRKNGAVNGKAKGAAKAHVTKAVPEDSPPKKKARISQAVAKPKHKTKAPSNSKSKGKAKSKSNAQSDSDVNELDSDEEETASTSMPKLYATKSISTPKVKQKPETYKQAWSVEEQHLLEQLLEKIPDGEKFRWQKISRAMDGKRTPRQVASRVQKYFEKLKKFGIEGG</sequence>
<gene>
    <name evidence="4" type="ORF">BDQ12DRAFT_739395</name>
</gene>
<dbReference type="AlphaFoldDB" id="A0A5C3LUG5"/>
<feature type="region of interest" description="Disordered" evidence="1">
    <location>
        <begin position="269"/>
        <end position="399"/>
    </location>
</feature>
<keyword evidence="5" id="KW-1185">Reference proteome</keyword>
<proteinExistence type="predicted"/>
<dbReference type="PROSITE" id="PS50090">
    <property type="entry name" value="MYB_LIKE"/>
    <property type="match status" value="1"/>
</dbReference>
<dbReference type="Gene3D" id="1.10.10.60">
    <property type="entry name" value="Homeodomain-like"/>
    <property type="match status" value="1"/>
</dbReference>
<dbReference type="SMART" id="SM00717">
    <property type="entry name" value="SANT"/>
    <property type="match status" value="1"/>
</dbReference>
<dbReference type="SUPFAM" id="SSF46689">
    <property type="entry name" value="Homeodomain-like"/>
    <property type="match status" value="1"/>
</dbReference>
<evidence type="ECO:0000256" key="1">
    <source>
        <dbReference type="SAM" id="MobiDB-lite"/>
    </source>
</evidence>
<dbReference type="PROSITE" id="PS51294">
    <property type="entry name" value="HTH_MYB"/>
    <property type="match status" value="1"/>
</dbReference>
<dbReference type="InterPro" id="IPR001005">
    <property type="entry name" value="SANT/Myb"/>
</dbReference>
<feature type="compositionally biased region" description="Acidic residues" evidence="1">
    <location>
        <begin position="56"/>
        <end position="79"/>
    </location>
</feature>
<name>A0A5C3LUG5_9AGAR</name>